<reference evidence="1 2" key="1">
    <citation type="submission" date="2021-04" db="EMBL/GenBank/DDBJ databases">
        <authorList>
            <person name="De Guttry C."/>
            <person name="Zahm M."/>
            <person name="Klopp C."/>
            <person name="Cabau C."/>
            <person name="Louis A."/>
            <person name="Berthelot C."/>
            <person name="Parey E."/>
            <person name="Roest Crollius H."/>
            <person name="Montfort J."/>
            <person name="Robinson-Rechavi M."/>
            <person name="Bucao C."/>
            <person name="Bouchez O."/>
            <person name="Gislard M."/>
            <person name="Lluch J."/>
            <person name="Milhes M."/>
            <person name="Lampietro C."/>
            <person name="Lopez Roques C."/>
            <person name="Donnadieu C."/>
            <person name="Braasch I."/>
            <person name="Desvignes T."/>
            <person name="Postlethwait J."/>
            <person name="Bobe J."/>
            <person name="Wedekind C."/>
            <person name="Guiguen Y."/>
        </authorList>
    </citation>
    <scope>NUCLEOTIDE SEQUENCE [LARGE SCALE GENOMIC DNA]</scope>
    <source>
        <strain evidence="1">Cs_M1</strain>
        <tissue evidence="1">Blood</tissue>
    </source>
</reference>
<sequence length="385" mass="43717">IQRDVIISAADRRLVETEGGSRCSGRCGKEKRKPGGDGGRIGLLWTVWEGEEKAWWRRREDRAALNGVGRRRESLVETEGGSRCSERCGKEKRKPGGDGGRIALLWTVWEGEEKAWWRRREDRAALDGVGRRRESLVETEGGSRCSERCGKEKRKPGGDGGRIALLWTVWEGEEKAWWRRREDRAALDGVGRRRESLVETEGGSRCSGRCGKEKRKPGGDGGRIALLWTVWEGEEKAWWRRREDRAALDGVEGEEKAWWRRREDRAALDGVGRRRESLVETEGGSRCSGRCGKEKRSQSKPETFLSKTAVLLQPSRDAQRSPVDYFNTWERGHYMQRFTRLMEAFCFTCPPTVHELSAASGCNCLGFGSSSLRWISPFFLSVHAV</sequence>
<proteinExistence type="predicted"/>
<feature type="non-terminal residue" evidence="1">
    <location>
        <position position="1"/>
    </location>
</feature>
<keyword evidence="2" id="KW-1185">Reference proteome</keyword>
<gene>
    <name evidence="1" type="ORF">J4Q44_G00386830</name>
</gene>
<evidence type="ECO:0000313" key="2">
    <source>
        <dbReference type="Proteomes" id="UP001356427"/>
    </source>
</evidence>
<organism evidence="1 2">
    <name type="scientific">Coregonus suidteri</name>
    <dbReference type="NCBI Taxonomy" id="861788"/>
    <lineage>
        <taxon>Eukaryota</taxon>
        <taxon>Metazoa</taxon>
        <taxon>Chordata</taxon>
        <taxon>Craniata</taxon>
        <taxon>Vertebrata</taxon>
        <taxon>Euteleostomi</taxon>
        <taxon>Actinopterygii</taxon>
        <taxon>Neopterygii</taxon>
        <taxon>Teleostei</taxon>
        <taxon>Protacanthopterygii</taxon>
        <taxon>Salmoniformes</taxon>
        <taxon>Salmonidae</taxon>
        <taxon>Coregoninae</taxon>
        <taxon>Coregonus</taxon>
    </lineage>
</organism>
<protein>
    <submittedName>
        <fullName evidence="1">Uncharacterized protein</fullName>
    </submittedName>
</protein>
<accession>A0AAN8QIW0</accession>
<dbReference type="Proteomes" id="UP001356427">
    <property type="component" value="Unassembled WGS sequence"/>
</dbReference>
<name>A0AAN8QIW0_9TELE</name>
<evidence type="ECO:0000313" key="1">
    <source>
        <dbReference type="EMBL" id="KAK6290917.1"/>
    </source>
</evidence>
<dbReference type="AlphaFoldDB" id="A0AAN8QIW0"/>
<dbReference type="EMBL" id="JAGTTL010000166">
    <property type="protein sequence ID" value="KAK6290917.1"/>
    <property type="molecule type" value="Genomic_DNA"/>
</dbReference>
<comment type="caution">
    <text evidence="1">The sequence shown here is derived from an EMBL/GenBank/DDBJ whole genome shotgun (WGS) entry which is preliminary data.</text>
</comment>